<name>A0ABP7FVJ6_9ACTN</name>
<accession>A0ABP7FVJ6</accession>
<dbReference type="Proteomes" id="UP001500908">
    <property type="component" value="Unassembled WGS sequence"/>
</dbReference>
<dbReference type="RefSeq" id="WP_344971816.1">
    <property type="nucleotide sequence ID" value="NZ_BAABDD010000011.1"/>
</dbReference>
<comment type="caution">
    <text evidence="2">The sequence shown here is derived from an EMBL/GenBank/DDBJ whole genome shotgun (WGS) entry which is preliminary data.</text>
</comment>
<proteinExistence type="predicted"/>
<keyword evidence="3" id="KW-1185">Reference proteome</keyword>
<feature type="transmembrane region" description="Helical" evidence="1">
    <location>
        <begin position="93"/>
        <end position="113"/>
    </location>
</feature>
<feature type="transmembrane region" description="Helical" evidence="1">
    <location>
        <begin position="67"/>
        <end position="86"/>
    </location>
</feature>
<dbReference type="EMBL" id="BAABDD010000011">
    <property type="protein sequence ID" value="GAA3747163.1"/>
    <property type="molecule type" value="Genomic_DNA"/>
</dbReference>
<evidence type="ECO:0008006" key="4">
    <source>
        <dbReference type="Google" id="ProtNLM"/>
    </source>
</evidence>
<organism evidence="2 3">
    <name type="scientific">Salinactinospora qingdaonensis</name>
    <dbReference type="NCBI Taxonomy" id="702744"/>
    <lineage>
        <taxon>Bacteria</taxon>
        <taxon>Bacillati</taxon>
        <taxon>Actinomycetota</taxon>
        <taxon>Actinomycetes</taxon>
        <taxon>Streptosporangiales</taxon>
        <taxon>Nocardiopsidaceae</taxon>
        <taxon>Salinactinospora</taxon>
    </lineage>
</organism>
<gene>
    <name evidence="2" type="ORF">GCM10022402_28270</name>
</gene>
<evidence type="ECO:0000313" key="3">
    <source>
        <dbReference type="Proteomes" id="UP001500908"/>
    </source>
</evidence>
<protein>
    <recommendedName>
        <fullName evidence="4">Integral membrane protein</fullName>
    </recommendedName>
</protein>
<sequence length="151" mass="15635">MVNPSDAASVSQRQRGPMAAMGVGLLLTLAVLVALAIDQASVGSIATHVQEHYAPHGTVPDPTVLYVYLYVTGGIGVVTWLLLIAAARTPRSWVAVLATIVFCCGLGGGLFNLTISEYGGPVLPALWSGLTLLPCVAGLVAVVLLWRAARS</sequence>
<evidence type="ECO:0000313" key="2">
    <source>
        <dbReference type="EMBL" id="GAA3747163.1"/>
    </source>
</evidence>
<keyword evidence="1" id="KW-0812">Transmembrane</keyword>
<evidence type="ECO:0000256" key="1">
    <source>
        <dbReference type="SAM" id="Phobius"/>
    </source>
</evidence>
<feature type="transmembrane region" description="Helical" evidence="1">
    <location>
        <begin position="125"/>
        <end position="146"/>
    </location>
</feature>
<keyword evidence="1" id="KW-0472">Membrane</keyword>
<keyword evidence="1" id="KW-1133">Transmembrane helix</keyword>
<reference evidence="3" key="1">
    <citation type="journal article" date="2019" name="Int. J. Syst. Evol. Microbiol.">
        <title>The Global Catalogue of Microorganisms (GCM) 10K type strain sequencing project: providing services to taxonomists for standard genome sequencing and annotation.</title>
        <authorList>
            <consortium name="The Broad Institute Genomics Platform"/>
            <consortium name="The Broad Institute Genome Sequencing Center for Infectious Disease"/>
            <person name="Wu L."/>
            <person name="Ma J."/>
        </authorList>
    </citation>
    <scope>NUCLEOTIDE SEQUENCE [LARGE SCALE GENOMIC DNA]</scope>
    <source>
        <strain evidence="3">JCM 17137</strain>
    </source>
</reference>